<comment type="caution">
    <text evidence="2">The sequence shown here is derived from an EMBL/GenBank/DDBJ whole genome shotgun (WGS) entry which is preliminary data.</text>
</comment>
<dbReference type="Proteomes" id="UP000524450">
    <property type="component" value="Unassembled WGS sequence"/>
</dbReference>
<keyword evidence="1" id="KW-1133">Transmembrane helix</keyword>
<sequence>MSLAIRVLSILAGAGMLGLFFYKLIGQAGQWYELNFAKNDDDLSRAYMVALAIQLVALPAGGWLGDRLFRKWRQKRLDRR</sequence>
<evidence type="ECO:0000313" key="3">
    <source>
        <dbReference type="Proteomes" id="UP000524450"/>
    </source>
</evidence>
<dbReference type="RefSeq" id="WP_184639998.1">
    <property type="nucleotide sequence ID" value="NZ_JACIFZ010000004.1"/>
</dbReference>
<feature type="transmembrane region" description="Helical" evidence="1">
    <location>
        <begin position="7"/>
        <end position="25"/>
    </location>
</feature>
<feature type="transmembrane region" description="Helical" evidence="1">
    <location>
        <begin position="45"/>
        <end position="65"/>
    </location>
</feature>
<gene>
    <name evidence="2" type="ORF">GGD71_003814</name>
</gene>
<accession>A0A840FQ89</accession>
<reference evidence="2 3" key="1">
    <citation type="submission" date="2020-08" db="EMBL/GenBank/DDBJ databases">
        <title>Genomic Encyclopedia of Type Strains, Phase IV (KMG-V): Genome sequencing to study the core and pangenomes of soil and plant-associated prokaryotes.</title>
        <authorList>
            <person name="Whitman W."/>
        </authorList>
    </citation>
    <scope>NUCLEOTIDE SEQUENCE [LARGE SCALE GENOMIC DNA]</scope>
    <source>
        <strain evidence="2 3">34/80</strain>
    </source>
</reference>
<organism evidence="2 3">
    <name type="scientific">Variovorax guangxiensis</name>
    <dbReference type="NCBI Taxonomy" id="1775474"/>
    <lineage>
        <taxon>Bacteria</taxon>
        <taxon>Pseudomonadati</taxon>
        <taxon>Pseudomonadota</taxon>
        <taxon>Betaproteobacteria</taxon>
        <taxon>Burkholderiales</taxon>
        <taxon>Comamonadaceae</taxon>
        <taxon>Variovorax</taxon>
    </lineage>
</organism>
<name>A0A840FQ89_9BURK</name>
<keyword evidence="1" id="KW-0472">Membrane</keyword>
<dbReference type="AlphaFoldDB" id="A0A840FQ89"/>
<evidence type="ECO:0000256" key="1">
    <source>
        <dbReference type="SAM" id="Phobius"/>
    </source>
</evidence>
<proteinExistence type="predicted"/>
<evidence type="ECO:0000313" key="2">
    <source>
        <dbReference type="EMBL" id="MBB4223032.1"/>
    </source>
</evidence>
<protein>
    <submittedName>
        <fullName evidence="2">Uncharacterized protein</fullName>
    </submittedName>
</protein>
<keyword evidence="1" id="KW-0812">Transmembrane</keyword>
<dbReference type="EMBL" id="JACIFZ010000004">
    <property type="protein sequence ID" value="MBB4223032.1"/>
    <property type="molecule type" value="Genomic_DNA"/>
</dbReference>